<dbReference type="Proteomes" id="UP000886595">
    <property type="component" value="Unassembled WGS sequence"/>
</dbReference>
<sequence>MNRTGETTRYKAEQRSKTYQKGNDGKEKLKERDSSPFIVGAGAKKKRMSERSFYGGEECLLLAREIGPHVVIRNDLV</sequence>
<gene>
    <name evidence="2" type="ORF">Bca52824_005355</name>
</gene>
<evidence type="ECO:0000313" key="2">
    <source>
        <dbReference type="EMBL" id="KAG2334175.1"/>
    </source>
</evidence>
<evidence type="ECO:0000256" key="1">
    <source>
        <dbReference type="SAM" id="MobiDB-lite"/>
    </source>
</evidence>
<name>A0A8X7WRR0_BRACI</name>
<dbReference type="EMBL" id="JAAMPC010000001">
    <property type="protein sequence ID" value="KAG2334175.1"/>
    <property type="molecule type" value="Genomic_DNA"/>
</dbReference>
<dbReference type="AlphaFoldDB" id="A0A8X7WRR0"/>
<feature type="compositionally biased region" description="Basic and acidic residues" evidence="1">
    <location>
        <begin position="1"/>
        <end position="16"/>
    </location>
</feature>
<feature type="compositionally biased region" description="Basic and acidic residues" evidence="1">
    <location>
        <begin position="23"/>
        <end position="34"/>
    </location>
</feature>
<comment type="caution">
    <text evidence="2">The sequence shown here is derived from an EMBL/GenBank/DDBJ whole genome shotgun (WGS) entry which is preliminary data.</text>
</comment>
<keyword evidence="3" id="KW-1185">Reference proteome</keyword>
<feature type="region of interest" description="Disordered" evidence="1">
    <location>
        <begin position="1"/>
        <end position="34"/>
    </location>
</feature>
<protein>
    <submittedName>
        <fullName evidence="2">Uncharacterized protein</fullName>
    </submittedName>
</protein>
<evidence type="ECO:0000313" key="3">
    <source>
        <dbReference type="Proteomes" id="UP000886595"/>
    </source>
</evidence>
<accession>A0A8X7WRR0</accession>
<reference evidence="2 3" key="1">
    <citation type="submission" date="2020-02" db="EMBL/GenBank/DDBJ databases">
        <authorList>
            <person name="Ma Q."/>
            <person name="Huang Y."/>
            <person name="Song X."/>
            <person name="Pei D."/>
        </authorList>
    </citation>
    <scope>NUCLEOTIDE SEQUENCE [LARGE SCALE GENOMIC DNA]</scope>
    <source>
        <strain evidence="2">Sxm20200214</strain>
        <tissue evidence="2">Leaf</tissue>
    </source>
</reference>
<organism evidence="2 3">
    <name type="scientific">Brassica carinata</name>
    <name type="common">Ethiopian mustard</name>
    <name type="synonym">Abyssinian cabbage</name>
    <dbReference type="NCBI Taxonomy" id="52824"/>
    <lineage>
        <taxon>Eukaryota</taxon>
        <taxon>Viridiplantae</taxon>
        <taxon>Streptophyta</taxon>
        <taxon>Embryophyta</taxon>
        <taxon>Tracheophyta</taxon>
        <taxon>Spermatophyta</taxon>
        <taxon>Magnoliopsida</taxon>
        <taxon>eudicotyledons</taxon>
        <taxon>Gunneridae</taxon>
        <taxon>Pentapetalae</taxon>
        <taxon>rosids</taxon>
        <taxon>malvids</taxon>
        <taxon>Brassicales</taxon>
        <taxon>Brassicaceae</taxon>
        <taxon>Brassiceae</taxon>
        <taxon>Brassica</taxon>
    </lineage>
</organism>
<proteinExistence type="predicted"/>